<evidence type="ECO:0000313" key="2">
    <source>
        <dbReference type="EMBL" id="GEM81854.1"/>
    </source>
</evidence>
<feature type="region of interest" description="Disordered" evidence="1">
    <location>
        <begin position="145"/>
        <end position="193"/>
    </location>
</feature>
<name>A0A511QWU9_9DEIN</name>
<evidence type="ECO:0000256" key="1">
    <source>
        <dbReference type="SAM" id="MobiDB-lite"/>
    </source>
</evidence>
<sequence length="193" mass="21733">MERDQIVFVGPAGKRIAVRPRARGQNEIEGVVQVSVRRTLKEESTEIPKKGVEYTYLGFDYAEVTVEIRVWKESEFNKLQKLIQLFRPKGKEQKAPDVYQPVHPTLRRHGITHLYIFGIEEPPYDPVKGWTATLQMREWRPSYKKVKAEATQVGRQGGGQGTDGDTGGADRDGTPIPQQRALANPPSAKGVRP</sequence>
<organism evidence="2 3">
    <name type="scientific">Meiothermus hypogaeus NBRC 106114</name>
    <dbReference type="NCBI Taxonomy" id="1227553"/>
    <lineage>
        <taxon>Bacteria</taxon>
        <taxon>Thermotogati</taxon>
        <taxon>Deinococcota</taxon>
        <taxon>Deinococci</taxon>
        <taxon>Thermales</taxon>
        <taxon>Thermaceae</taxon>
        <taxon>Meiothermus</taxon>
    </lineage>
</organism>
<comment type="caution">
    <text evidence="2">The sequence shown here is derived from an EMBL/GenBank/DDBJ whole genome shotgun (WGS) entry which is preliminary data.</text>
</comment>
<dbReference type="EMBL" id="BJXL01000001">
    <property type="protein sequence ID" value="GEM81854.1"/>
    <property type="molecule type" value="Genomic_DNA"/>
</dbReference>
<dbReference type="AlphaFoldDB" id="A0A511QWU9"/>
<dbReference type="Proteomes" id="UP000321197">
    <property type="component" value="Unassembled WGS sequence"/>
</dbReference>
<proteinExistence type="predicted"/>
<reference evidence="2 3" key="1">
    <citation type="submission" date="2019-07" db="EMBL/GenBank/DDBJ databases">
        <title>Whole genome shotgun sequence of Meiothermus hypogaeus NBRC 106114.</title>
        <authorList>
            <person name="Hosoyama A."/>
            <person name="Uohara A."/>
            <person name="Ohji S."/>
            <person name="Ichikawa N."/>
        </authorList>
    </citation>
    <scope>NUCLEOTIDE SEQUENCE [LARGE SCALE GENOMIC DNA]</scope>
    <source>
        <strain evidence="2 3">NBRC 106114</strain>
    </source>
</reference>
<accession>A0A511QWU9</accession>
<dbReference type="RefSeq" id="WP_119340407.1">
    <property type="nucleotide sequence ID" value="NZ_BJXL01000001.1"/>
</dbReference>
<feature type="compositionally biased region" description="Gly residues" evidence="1">
    <location>
        <begin position="155"/>
        <end position="167"/>
    </location>
</feature>
<protein>
    <submittedName>
        <fullName evidence="2">Uncharacterized protein</fullName>
    </submittedName>
</protein>
<evidence type="ECO:0000313" key="3">
    <source>
        <dbReference type="Proteomes" id="UP000321197"/>
    </source>
</evidence>
<dbReference type="OrthoDB" id="9881285at2"/>
<gene>
    <name evidence="2" type="ORF">MHY01S_00200</name>
</gene>